<dbReference type="AlphaFoldDB" id="A0A9R1D6Q9"/>
<evidence type="ECO:0000313" key="3">
    <source>
        <dbReference type="Proteomes" id="UP001139494"/>
    </source>
</evidence>
<feature type="transmembrane region" description="Helical" evidence="1">
    <location>
        <begin position="115"/>
        <end position="138"/>
    </location>
</feature>
<feature type="transmembrane region" description="Helical" evidence="1">
    <location>
        <begin position="150"/>
        <end position="169"/>
    </location>
</feature>
<accession>A0A9R1D6Q9</accession>
<evidence type="ECO:0000313" key="2">
    <source>
        <dbReference type="EMBL" id="MCQ4333748.1"/>
    </source>
</evidence>
<dbReference type="RefSeq" id="WP_256029774.1">
    <property type="nucleotide sequence ID" value="NZ_JAHLKM010000012.1"/>
</dbReference>
<dbReference type="EMBL" id="JAHLKM010000012">
    <property type="protein sequence ID" value="MCQ4333748.1"/>
    <property type="molecule type" value="Genomic_DNA"/>
</dbReference>
<feature type="transmembrane region" description="Helical" evidence="1">
    <location>
        <begin position="210"/>
        <end position="231"/>
    </location>
</feature>
<proteinExistence type="predicted"/>
<feature type="transmembrane region" description="Helical" evidence="1">
    <location>
        <begin position="89"/>
        <end position="109"/>
    </location>
</feature>
<keyword evidence="1" id="KW-0472">Membrane</keyword>
<evidence type="ECO:0000256" key="1">
    <source>
        <dbReference type="SAM" id="Phobius"/>
    </source>
</evidence>
<feature type="transmembrane region" description="Helical" evidence="1">
    <location>
        <begin position="53"/>
        <end position="77"/>
    </location>
</feature>
<reference evidence="2" key="1">
    <citation type="journal article" date="2023" name="Front. Microbiol.">
        <title>Genomic-based phylogenetic and metabolic analyses of the genus Natronomonas, and description of Natronomonas aquatica sp. nov.</title>
        <authorList>
            <person name="Garcia-Roldan A."/>
            <person name="Duran-Viseras A."/>
            <person name="de la Haba R.R."/>
            <person name="Corral P."/>
            <person name="Sanchez-Porro C."/>
            <person name="Ventosa A."/>
        </authorList>
    </citation>
    <scope>NUCLEOTIDE SEQUENCE</scope>
    <source>
        <strain evidence="2">F2-12</strain>
    </source>
</reference>
<sequence length="258" mass="27492">MADGGLTEGIKIDLVRLHETWMELVFPRQRTAVHSVLGKWQPRARGDRIKYRIWAALGAPIVGLLYPFLLVGFAVRFNARRFDSATTRLGIVGIVVLTALLWGGLTALTRLRLELAGSLAVGAASIVAVVSAALAAIFARIGGRGTTVVFGYPFAMNAVFLPPVVAALYDPSLSGVLDRSETLAIFLLDNVLYVYDVNEYLRASFSLEGIGVVLMWVGIATPIGWFLGFLVTLADLVRPRSGGTGGGDTDGEAAEGSA</sequence>
<organism evidence="2 3">
    <name type="scientific">Natronomonas aquatica</name>
    <dbReference type="NCBI Taxonomy" id="2841590"/>
    <lineage>
        <taxon>Archaea</taxon>
        <taxon>Methanobacteriati</taxon>
        <taxon>Methanobacteriota</taxon>
        <taxon>Stenosarchaea group</taxon>
        <taxon>Halobacteria</taxon>
        <taxon>Halobacteriales</taxon>
        <taxon>Natronomonadaceae</taxon>
        <taxon>Natronomonas</taxon>
    </lineage>
</organism>
<keyword evidence="3" id="KW-1185">Reference proteome</keyword>
<gene>
    <name evidence="2" type="ORF">KM295_09700</name>
</gene>
<keyword evidence="1" id="KW-1133">Transmembrane helix</keyword>
<dbReference type="Proteomes" id="UP001139494">
    <property type="component" value="Unassembled WGS sequence"/>
</dbReference>
<comment type="caution">
    <text evidence="2">The sequence shown here is derived from an EMBL/GenBank/DDBJ whole genome shotgun (WGS) entry which is preliminary data.</text>
</comment>
<keyword evidence="1" id="KW-0812">Transmembrane</keyword>
<protein>
    <submittedName>
        <fullName evidence="2">Uncharacterized protein</fullName>
    </submittedName>
</protein>
<name>A0A9R1D6Q9_9EURY</name>